<evidence type="ECO:0000256" key="9">
    <source>
        <dbReference type="PROSITE-ProRule" id="PRU00108"/>
    </source>
</evidence>
<dbReference type="OrthoDB" id="9990008at2759"/>
<evidence type="ECO:0000256" key="8">
    <source>
        <dbReference type="ARBA" id="ARBA00023242"/>
    </source>
</evidence>
<dbReference type="GO" id="GO:0000977">
    <property type="term" value="F:RNA polymerase II transcription regulatory region sequence-specific DNA binding"/>
    <property type="evidence" value="ECO:0007669"/>
    <property type="project" value="UniProtKB-ARBA"/>
</dbReference>
<feature type="compositionally biased region" description="Polar residues" evidence="12">
    <location>
        <begin position="287"/>
        <end position="306"/>
    </location>
</feature>
<keyword evidence="3" id="KW-0677">Repeat</keyword>
<dbReference type="Proteomes" id="UP000271087">
    <property type="component" value="Unassembled WGS sequence"/>
</dbReference>
<dbReference type="Pfam" id="PF00046">
    <property type="entry name" value="Homeodomain"/>
    <property type="match status" value="1"/>
</dbReference>
<protein>
    <submittedName>
        <fullName evidence="17">LIM/homeobox protein Lhx9</fullName>
    </submittedName>
</protein>
<dbReference type="STRING" id="42157.A0A182E722"/>
<dbReference type="GO" id="GO:0000981">
    <property type="term" value="F:DNA-binding transcription factor activity, RNA polymerase II-specific"/>
    <property type="evidence" value="ECO:0007669"/>
    <property type="project" value="InterPro"/>
</dbReference>
<keyword evidence="6 9" id="KW-0238">DNA-binding</keyword>
<evidence type="ECO:0000313" key="17">
    <source>
        <dbReference type="WBParaSite" id="nOo.2.0.1.t03813-RA"/>
    </source>
</evidence>
<feature type="region of interest" description="Disordered" evidence="12">
    <location>
        <begin position="278"/>
        <end position="373"/>
    </location>
</feature>
<dbReference type="PROSITE" id="PS00027">
    <property type="entry name" value="HOMEOBOX_1"/>
    <property type="match status" value="1"/>
</dbReference>
<dbReference type="Gene3D" id="1.10.10.60">
    <property type="entry name" value="Homeodomain-like"/>
    <property type="match status" value="1"/>
</dbReference>
<evidence type="ECO:0000259" key="14">
    <source>
        <dbReference type="PROSITE" id="PS50071"/>
    </source>
</evidence>
<evidence type="ECO:0000313" key="16">
    <source>
        <dbReference type="Proteomes" id="UP000271087"/>
    </source>
</evidence>
<reference evidence="17" key="1">
    <citation type="submission" date="2016-06" db="UniProtKB">
        <authorList>
            <consortium name="WormBaseParasite"/>
        </authorList>
    </citation>
    <scope>IDENTIFICATION</scope>
</reference>
<dbReference type="GO" id="GO:0030182">
    <property type="term" value="P:neuron differentiation"/>
    <property type="evidence" value="ECO:0007669"/>
    <property type="project" value="TreeGrafter"/>
</dbReference>
<keyword evidence="5 10" id="KW-0440">LIM domain</keyword>
<evidence type="ECO:0000313" key="15">
    <source>
        <dbReference type="EMBL" id="VDK70595.1"/>
    </source>
</evidence>
<keyword evidence="8 9" id="KW-0539">Nucleus</keyword>
<dbReference type="SUPFAM" id="SSF57716">
    <property type="entry name" value="Glucocorticoid receptor-like (DNA-binding domain)"/>
    <property type="match status" value="1"/>
</dbReference>
<feature type="domain" description="LIM zinc-binding" evidence="13">
    <location>
        <begin position="106"/>
        <end position="168"/>
    </location>
</feature>
<dbReference type="Gene3D" id="2.10.110.10">
    <property type="entry name" value="Cysteine Rich Protein"/>
    <property type="match status" value="2"/>
</dbReference>
<dbReference type="InterPro" id="IPR050453">
    <property type="entry name" value="LIM_Homeobox_TF"/>
</dbReference>
<dbReference type="WBParaSite" id="nOo.2.0.1.t03813-RA">
    <property type="protein sequence ID" value="nOo.2.0.1.t03813-RA"/>
    <property type="gene ID" value="nOo.2.0.1.g03813"/>
</dbReference>
<feature type="DNA-binding region" description="Homeobox" evidence="9">
    <location>
        <begin position="220"/>
        <end position="279"/>
    </location>
</feature>
<dbReference type="Pfam" id="PF00412">
    <property type="entry name" value="LIM"/>
    <property type="match status" value="2"/>
</dbReference>
<dbReference type="GO" id="GO:0005634">
    <property type="term" value="C:nucleus"/>
    <property type="evidence" value="ECO:0007669"/>
    <property type="project" value="UniProtKB-SubCell"/>
</dbReference>
<dbReference type="EMBL" id="UYRW01000774">
    <property type="protein sequence ID" value="VDK70595.1"/>
    <property type="molecule type" value="Genomic_DNA"/>
</dbReference>
<keyword evidence="16" id="KW-1185">Reference proteome</keyword>
<keyword evidence="7 9" id="KW-0371">Homeobox</keyword>
<dbReference type="AlphaFoldDB" id="A0A182E722"/>
<evidence type="ECO:0000256" key="3">
    <source>
        <dbReference type="ARBA" id="ARBA00022737"/>
    </source>
</evidence>
<feature type="domain" description="Homeobox" evidence="14">
    <location>
        <begin position="218"/>
        <end position="278"/>
    </location>
</feature>
<evidence type="ECO:0000256" key="11">
    <source>
        <dbReference type="RuleBase" id="RU000682"/>
    </source>
</evidence>
<dbReference type="GO" id="GO:0045944">
    <property type="term" value="P:positive regulation of transcription by RNA polymerase II"/>
    <property type="evidence" value="ECO:0007669"/>
    <property type="project" value="UniProtKB-ARBA"/>
</dbReference>
<dbReference type="SUPFAM" id="SSF46689">
    <property type="entry name" value="Homeodomain-like"/>
    <property type="match status" value="1"/>
</dbReference>
<dbReference type="SMART" id="SM00389">
    <property type="entry name" value="HOX"/>
    <property type="match status" value="1"/>
</dbReference>
<feature type="domain" description="LIM zinc-binding" evidence="13">
    <location>
        <begin position="44"/>
        <end position="105"/>
    </location>
</feature>
<evidence type="ECO:0000259" key="13">
    <source>
        <dbReference type="PROSITE" id="PS50023"/>
    </source>
</evidence>
<dbReference type="FunFam" id="1.10.10.60:FF:000027">
    <property type="entry name" value="LIM/homeobox protein Lhx9"/>
    <property type="match status" value="1"/>
</dbReference>
<evidence type="ECO:0000256" key="1">
    <source>
        <dbReference type="ARBA" id="ARBA00004123"/>
    </source>
</evidence>
<accession>A0A182E722</accession>
<dbReference type="PROSITE" id="PS50071">
    <property type="entry name" value="HOMEOBOX_2"/>
    <property type="match status" value="1"/>
</dbReference>
<dbReference type="PANTHER" id="PTHR24208">
    <property type="entry name" value="LIM/HOMEOBOX PROTEIN LHX"/>
    <property type="match status" value="1"/>
</dbReference>
<evidence type="ECO:0000256" key="4">
    <source>
        <dbReference type="ARBA" id="ARBA00022833"/>
    </source>
</evidence>
<sequence length="373" mass="42330">MFHFVDFRMMYLSSLNDDTQTESSPPVPSVPSTSTALCQAAAAGCCVSCMIPITDQHYLLMNEQNWHYECLRCYLCHCSLQSASTCYYKNGMVLCRNDYLAKYGKRCERCATVLCNEDIVMRANEAIFHLECFTCYVCSAPLRPSELFTMGCNGALYCHVHFGAVNPTDDSSLRTDSSEISLLRGKERCRKWKKSTDDIENTTDSIDCIEEETLSIAHKSKRMRTSFKHHQLRTMKSYFNLNHNPDAKDLKQLAQRTGLTKRVLQVWFQNARAKFRRNSMQCREASDNSPHIPSLPSTSFHESITCGSVDDSMEESWRISVSPEESSQRDERSGSSNDDNDLNNGKTETETSGCISSPEKSLAEYFETDSTLM</sequence>
<evidence type="ECO:0000256" key="7">
    <source>
        <dbReference type="ARBA" id="ARBA00023155"/>
    </source>
</evidence>
<keyword evidence="4 10" id="KW-0862">Zinc</keyword>
<evidence type="ECO:0000256" key="6">
    <source>
        <dbReference type="ARBA" id="ARBA00023125"/>
    </source>
</evidence>
<comment type="subcellular location">
    <subcellularLocation>
        <location evidence="1 9 11">Nucleus</location>
    </subcellularLocation>
</comment>
<name>A0A182E722_ONCOC</name>
<dbReference type="PROSITE" id="PS50023">
    <property type="entry name" value="LIM_DOMAIN_2"/>
    <property type="match status" value="2"/>
</dbReference>
<evidence type="ECO:0000256" key="5">
    <source>
        <dbReference type="ARBA" id="ARBA00023038"/>
    </source>
</evidence>
<dbReference type="InterPro" id="IPR001781">
    <property type="entry name" value="Znf_LIM"/>
</dbReference>
<dbReference type="PANTHER" id="PTHR24208:SF168">
    <property type="entry name" value="PROTEIN APTEROUS"/>
    <property type="match status" value="1"/>
</dbReference>
<dbReference type="GO" id="GO:0046872">
    <property type="term" value="F:metal ion binding"/>
    <property type="evidence" value="ECO:0007669"/>
    <property type="project" value="UniProtKB-KW"/>
</dbReference>
<reference evidence="15 16" key="2">
    <citation type="submission" date="2018-08" db="EMBL/GenBank/DDBJ databases">
        <authorList>
            <person name="Laetsch R D."/>
            <person name="Stevens L."/>
            <person name="Kumar S."/>
            <person name="Blaxter L. M."/>
        </authorList>
    </citation>
    <scope>NUCLEOTIDE SEQUENCE [LARGE SCALE GENOMIC DNA]</scope>
</reference>
<evidence type="ECO:0000256" key="10">
    <source>
        <dbReference type="PROSITE-ProRule" id="PRU00125"/>
    </source>
</evidence>
<dbReference type="SMART" id="SM00132">
    <property type="entry name" value="LIM"/>
    <property type="match status" value="2"/>
</dbReference>
<keyword evidence="2 10" id="KW-0479">Metal-binding</keyword>
<organism evidence="17">
    <name type="scientific">Onchocerca ochengi</name>
    <name type="common">Filarial nematode worm</name>
    <dbReference type="NCBI Taxonomy" id="42157"/>
    <lineage>
        <taxon>Eukaryota</taxon>
        <taxon>Metazoa</taxon>
        <taxon>Ecdysozoa</taxon>
        <taxon>Nematoda</taxon>
        <taxon>Chromadorea</taxon>
        <taxon>Rhabditida</taxon>
        <taxon>Spirurina</taxon>
        <taxon>Spiruromorpha</taxon>
        <taxon>Filarioidea</taxon>
        <taxon>Onchocercidae</taxon>
        <taxon>Onchocerca</taxon>
    </lineage>
</organism>
<proteinExistence type="predicted"/>
<dbReference type="GO" id="GO:0045664">
    <property type="term" value="P:regulation of neuron differentiation"/>
    <property type="evidence" value="ECO:0007669"/>
    <property type="project" value="UniProtKB-ARBA"/>
</dbReference>
<evidence type="ECO:0000256" key="12">
    <source>
        <dbReference type="SAM" id="MobiDB-lite"/>
    </source>
</evidence>
<dbReference type="PROSITE" id="PS00478">
    <property type="entry name" value="LIM_DOMAIN_1"/>
    <property type="match status" value="2"/>
</dbReference>
<dbReference type="InterPro" id="IPR001356">
    <property type="entry name" value="HD"/>
</dbReference>
<feature type="compositionally biased region" description="Low complexity" evidence="12">
    <location>
        <begin position="334"/>
        <end position="345"/>
    </location>
</feature>
<dbReference type="CDD" id="cd00086">
    <property type="entry name" value="homeodomain"/>
    <property type="match status" value="1"/>
</dbReference>
<feature type="compositionally biased region" description="Polar residues" evidence="12">
    <location>
        <begin position="350"/>
        <end position="359"/>
    </location>
</feature>
<gene>
    <name evidence="15" type="ORF">NOO_LOCUS3813</name>
</gene>
<evidence type="ECO:0000256" key="2">
    <source>
        <dbReference type="ARBA" id="ARBA00022723"/>
    </source>
</evidence>
<dbReference type="InterPro" id="IPR017970">
    <property type="entry name" value="Homeobox_CS"/>
</dbReference>
<dbReference type="InterPro" id="IPR009057">
    <property type="entry name" value="Homeodomain-like_sf"/>
</dbReference>